<evidence type="ECO:0000256" key="5">
    <source>
        <dbReference type="ARBA" id="ARBA00022771"/>
    </source>
</evidence>
<dbReference type="Gene3D" id="2.40.50.140">
    <property type="entry name" value="Nucleic acid-binding proteins"/>
    <property type="match status" value="4"/>
</dbReference>
<evidence type="ECO:0000313" key="14">
    <source>
        <dbReference type="Ensembl" id="ENSSANP00000032396.1"/>
    </source>
</evidence>
<sequence>FQNIRKIDGGNGLSRFRVMMSDGLHTMSCKFDQFSDILLTSNFLTITLFINASYQAFVFDVVHRRVVVILDMEVIKSADQMAGKIGDPTPYVEGQSKPQQSTAPAPTVRPLQPQNGSSMNRPAQSFGKRPMAAPSTPGGSSKVVPIASLNPYQSKWTVRARVTNKNSIRTWSNSRGDGKLFSMELVDESGEIRATGFNHEVDKFYSLIEQGKVYYISKGTLKIANKQFSSLKNDYEMTLNGETSIIPCEDSHDVPKVQCDFVSIADLESREKDTIVDVIAVCKNTEDMTRIMTKNSREVSKRNIQLMDMSGRVIQLTMWGNDVRNGSDQSLFLLHYSVPCTFCLFVYRYDKEGHAIDGQSMTELRGPGGGGGNTNWKTLVEVKNEHLGHGDKADYFSCIATIVYIRKENCLYQACPSKDCNKKVVDQQNGMYRCEKCDKEFPDFKYRLMLSANIADFGDNQWVTCFQDSAETLLGQNSGYLGQLKDSNEAAFDEVFLHANFNTFVFRNRVKMETYNDESRIKVTVVDAKPVDHREYSKRLIINIRKLAAQ</sequence>
<evidence type="ECO:0000256" key="7">
    <source>
        <dbReference type="ARBA" id="ARBA00023125"/>
    </source>
</evidence>
<feature type="compositionally biased region" description="Polar residues" evidence="10">
    <location>
        <begin position="112"/>
        <end position="123"/>
    </location>
</feature>
<dbReference type="GO" id="GO:0006260">
    <property type="term" value="P:DNA replication"/>
    <property type="evidence" value="ECO:0007669"/>
    <property type="project" value="UniProtKB-KW"/>
</dbReference>
<dbReference type="FunFam" id="2.40.50.140:FF:000041">
    <property type="entry name" value="Replication protein A subunit"/>
    <property type="match status" value="1"/>
</dbReference>
<dbReference type="Pfam" id="PF16900">
    <property type="entry name" value="REPA_OB_2"/>
    <property type="match status" value="1"/>
</dbReference>
<feature type="domain" description="Replication protein A OB" evidence="13">
    <location>
        <begin position="264"/>
        <end position="324"/>
    </location>
</feature>
<dbReference type="InterPro" id="IPR013955">
    <property type="entry name" value="Rep_factor-A_C"/>
</dbReference>
<keyword evidence="7" id="KW-0238">DNA-binding</keyword>
<keyword evidence="8" id="KW-0539">Nucleus</keyword>
<dbReference type="Proteomes" id="UP000472260">
    <property type="component" value="Unassembled WGS sequence"/>
</dbReference>
<keyword evidence="4" id="KW-0479">Metal-binding</keyword>
<dbReference type="PANTHER" id="PTHR47165">
    <property type="entry name" value="OS03G0429900 PROTEIN"/>
    <property type="match status" value="1"/>
</dbReference>
<dbReference type="GO" id="GO:0008270">
    <property type="term" value="F:zinc ion binding"/>
    <property type="evidence" value="ECO:0007669"/>
    <property type="project" value="UniProtKB-KW"/>
</dbReference>
<dbReference type="CDD" id="cd04474">
    <property type="entry name" value="RPA1_DBD_A"/>
    <property type="match status" value="1"/>
</dbReference>
<dbReference type="InterPro" id="IPR012340">
    <property type="entry name" value="NA-bd_OB-fold"/>
</dbReference>
<dbReference type="InterPro" id="IPR004365">
    <property type="entry name" value="NA-bd_OB_tRNA"/>
</dbReference>
<reference evidence="14" key="1">
    <citation type="submission" date="2025-08" db="UniProtKB">
        <authorList>
            <consortium name="Ensembl"/>
        </authorList>
    </citation>
    <scope>IDENTIFICATION</scope>
</reference>
<evidence type="ECO:0000256" key="4">
    <source>
        <dbReference type="ARBA" id="ARBA00022723"/>
    </source>
</evidence>
<feature type="region of interest" description="Disordered" evidence="10">
    <location>
        <begin position="86"/>
        <end position="144"/>
    </location>
</feature>
<keyword evidence="15" id="KW-1185">Reference proteome</keyword>
<feature type="domain" description="Replication factor A C-terminal" evidence="12">
    <location>
        <begin position="395"/>
        <end position="540"/>
    </location>
</feature>
<dbReference type="SUPFAM" id="SSF50249">
    <property type="entry name" value="Nucleic acid-binding proteins"/>
    <property type="match status" value="4"/>
</dbReference>
<gene>
    <name evidence="14" type="primary">LOC107685155</name>
</gene>
<evidence type="ECO:0000256" key="3">
    <source>
        <dbReference type="ARBA" id="ARBA00022705"/>
    </source>
</evidence>
<reference evidence="14" key="2">
    <citation type="submission" date="2025-09" db="UniProtKB">
        <authorList>
            <consortium name="Ensembl"/>
        </authorList>
    </citation>
    <scope>IDENTIFICATION</scope>
</reference>
<accession>A0A671MGK9</accession>
<name>A0A671MGK9_9TELE</name>
<dbReference type="PANTHER" id="PTHR47165:SF4">
    <property type="entry name" value="OS03G0429900 PROTEIN"/>
    <property type="match status" value="1"/>
</dbReference>
<evidence type="ECO:0000256" key="8">
    <source>
        <dbReference type="ARBA" id="ARBA00023242"/>
    </source>
</evidence>
<evidence type="ECO:0000259" key="11">
    <source>
        <dbReference type="Pfam" id="PF01336"/>
    </source>
</evidence>
<dbReference type="InterPro" id="IPR031657">
    <property type="entry name" value="REPA_OB_2"/>
</dbReference>
<keyword evidence="6" id="KW-0862">Zinc</keyword>
<dbReference type="Pfam" id="PF01336">
    <property type="entry name" value="tRNA_anti-codon"/>
    <property type="match status" value="1"/>
</dbReference>
<protein>
    <recommendedName>
        <fullName evidence="9">Replication factor A protein 1</fullName>
    </recommendedName>
</protein>
<evidence type="ECO:0000256" key="1">
    <source>
        <dbReference type="ARBA" id="ARBA00004123"/>
    </source>
</evidence>
<dbReference type="FunFam" id="2.40.50.140:FF:000090">
    <property type="entry name" value="Replication protein A subunit"/>
    <property type="match status" value="1"/>
</dbReference>
<evidence type="ECO:0000256" key="2">
    <source>
        <dbReference type="ARBA" id="ARBA00005690"/>
    </source>
</evidence>
<keyword evidence="3" id="KW-0235">DNA replication</keyword>
<dbReference type="InterPro" id="IPR047192">
    <property type="entry name" value="Euk_RPA1_DBD_C"/>
</dbReference>
<dbReference type="AlphaFoldDB" id="A0A671MGK9"/>
<dbReference type="GO" id="GO:0003677">
    <property type="term" value="F:DNA binding"/>
    <property type="evidence" value="ECO:0007669"/>
    <property type="project" value="UniProtKB-KW"/>
</dbReference>
<dbReference type="Ensembl" id="ENSSANT00000034480.1">
    <property type="protein sequence ID" value="ENSSANP00000032396.1"/>
    <property type="gene ID" value="ENSSANG00000015985.1"/>
</dbReference>
<dbReference type="CDD" id="cd04476">
    <property type="entry name" value="RPA1_DBD_C"/>
    <property type="match status" value="1"/>
</dbReference>
<dbReference type="Pfam" id="PF08646">
    <property type="entry name" value="Rep_fac-A_C"/>
    <property type="match status" value="1"/>
</dbReference>
<evidence type="ECO:0000256" key="9">
    <source>
        <dbReference type="ARBA" id="ARBA00033010"/>
    </source>
</evidence>
<comment type="subcellular location">
    <subcellularLocation>
        <location evidence="1">Nucleus</location>
    </subcellularLocation>
</comment>
<comment type="similarity">
    <text evidence="2">Belongs to the replication factor A protein 1 family.</text>
</comment>
<evidence type="ECO:0000259" key="13">
    <source>
        <dbReference type="Pfam" id="PF16900"/>
    </source>
</evidence>
<proteinExistence type="inferred from homology"/>
<keyword evidence="5" id="KW-0863">Zinc-finger</keyword>
<organism evidence="14 15">
    <name type="scientific">Sinocyclocheilus anshuiensis</name>
    <dbReference type="NCBI Taxonomy" id="1608454"/>
    <lineage>
        <taxon>Eukaryota</taxon>
        <taxon>Metazoa</taxon>
        <taxon>Chordata</taxon>
        <taxon>Craniata</taxon>
        <taxon>Vertebrata</taxon>
        <taxon>Euteleostomi</taxon>
        <taxon>Actinopterygii</taxon>
        <taxon>Neopterygii</taxon>
        <taxon>Teleostei</taxon>
        <taxon>Ostariophysi</taxon>
        <taxon>Cypriniformes</taxon>
        <taxon>Cyprinidae</taxon>
        <taxon>Cyprininae</taxon>
        <taxon>Sinocyclocheilus</taxon>
    </lineage>
</organism>
<evidence type="ECO:0000259" key="12">
    <source>
        <dbReference type="Pfam" id="PF08646"/>
    </source>
</evidence>
<evidence type="ECO:0000256" key="6">
    <source>
        <dbReference type="ARBA" id="ARBA00022833"/>
    </source>
</evidence>
<dbReference type="GO" id="GO:0005634">
    <property type="term" value="C:nucleus"/>
    <property type="evidence" value="ECO:0007669"/>
    <property type="project" value="UniProtKB-SubCell"/>
</dbReference>
<evidence type="ECO:0000256" key="10">
    <source>
        <dbReference type="SAM" id="MobiDB-lite"/>
    </source>
</evidence>
<feature type="domain" description="OB" evidence="11">
    <location>
        <begin position="156"/>
        <end position="238"/>
    </location>
</feature>
<evidence type="ECO:0000313" key="15">
    <source>
        <dbReference type="Proteomes" id="UP000472260"/>
    </source>
</evidence>